<dbReference type="Pfam" id="PF02214">
    <property type="entry name" value="BTB_2"/>
    <property type="match status" value="1"/>
</dbReference>
<dbReference type="CDD" id="cd18316">
    <property type="entry name" value="BTB_POZ_KCTD-like"/>
    <property type="match status" value="1"/>
</dbReference>
<protein>
    <recommendedName>
        <fullName evidence="2">BTB domain-containing protein</fullName>
    </recommendedName>
</protein>
<dbReference type="InterPro" id="IPR045068">
    <property type="entry name" value="BACURD1-3"/>
</dbReference>
<dbReference type="InParanoid" id="A0A0G4FC78"/>
<dbReference type="OrthoDB" id="2414723at2759"/>
<dbReference type="Gene3D" id="3.30.710.10">
    <property type="entry name" value="Potassium Channel Kv1.1, Chain A"/>
    <property type="match status" value="1"/>
</dbReference>
<dbReference type="SUPFAM" id="SSF54695">
    <property type="entry name" value="POZ domain"/>
    <property type="match status" value="1"/>
</dbReference>
<dbReference type="InterPro" id="IPR000210">
    <property type="entry name" value="BTB/POZ_dom"/>
</dbReference>
<accession>A0A0G4FC78</accession>
<feature type="region of interest" description="Disordered" evidence="1">
    <location>
        <begin position="1"/>
        <end position="23"/>
    </location>
</feature>
<evidence type="ECO:0000259" key="2">
    <source>
        <dbReference type="PROSITE" id="PS50097"/>
    </source>
</evidence>
<sequence>MRSAAGESECSNPSPTPTTDVARVPAPLFRGGLVKLNVGGKRFVTTEGTLQQGSPSFFDGILTGRLLLPQDEEGFLFIDRNGRYFEYILDYLRSGTWDVPSSLDRHVKRECRFYSLSPEPSLIADPLLPNDEVLREITEDAREKNRQQSIKERLEARRATLEPLAREVLHVFLSHARKGTLPSETFHFYSQPDHKRFRSQLNACAAVIVPFDRSRWVPDEATGLPTSFDEKDVAELSCWLRHFHGVSSKVLQSESVKLCFQQPQARWRIHSGACEGCEHTQAVKIVWFSIQWTAYLKSSTKP</sequence>
<evidence type="ECO:0000313" key="3">
    <source>
        <dbReference type="EMBL" id="CEM10785.1"/>
    </source>
</evidence>
<dbReference type="InterPro" id="IPR003131">
    <property type="entry name" value="T1-type_BTB"/>
</dbReference>
<dbReference type="PANTHER" id="PTHR11145">
    <property type="entry name" value="BTB/POZ DOMAIN-CONTAINING ADAPTER FOR CUL3-MEDIATED RHOA DEGRADATION PROTEIN FAMILY MEMBER"/>
    <property type="match status" value="1"/>
</dbReference>
<reference evidence="3 4" key="1">
    <citation type="submission" date="2014-11" db="EMBL/GenBank/DDBJ databases">
        <authorList>
            <person name="Zhu J."/>
            <person name="Qi W."/>
            <person name="Song R."/>
        </authorList>
    </citation>
    <scope>NUCLEOTIDE SEQUENCE [LARGE SCALE GENOMIC DNA]</scope>
</reference>
<keyword evidence="4" id="KW-1185">Reference proteome</keyword>
<dbReference type="PROSITE" id="PS50097">
    <property type="entry name" value="BTB"/>
    <property type="match status" value="1"/>
</dbReference>
<proteinExistence type="predicted"/>
<dbReference type="EMBL" id="CDMY01000405">
    <property type="protein sequence ID" value="CEM10785.1"/>
    <property type="molecule type" value="Genomic_DNA"/>
</dbReference>
<evidence type="ECO:0000313" key="4">
    <source>
        <dbReference type="Proteomes" id="UP000041254"/>
    </source>
</evidence>
<organism evidence="3 4">
    <name type="scientific">Vitrella brassicaformis (strain CCMP3155)</name>
    <dbReference type="NCBI Taxonomy" id="1169540"/>
    <lineage>
        <taxon>Eukaryota</taxon>
        <taxon>Sar</taxon>
        <taxon>Alveolata</taxon>
        <taxon>Colpodellida</taxon>
        <taxon>Vitrellaceae</taxon>
        <taxon>Vitrella</taxon>
    </lineage>
</organism>
<feature type="compositionally biased region" description="Polar residues" evidence="1">
    <location>
        <begin position="9"/>
        <end position="19"/>
    </location>
</feature>
<name>A0A0G4FC78_VITBC</name>
<dbReference type="VEuPathDB" id="CryptoDB:Vbra_15028"/>
<dbReference type="PANTHER" id="PTHR11145:SF8">
    <property type="entry name" value="RE57120P"/>
    <property type="match status" value="1"/>
</dbReference>
<feature type="domain" description="BTB" evidence="2">
    <location>
        <begin position="32"/>
        <end position="101"/>
    </location>
</feature>
<dbReference type="SMART" id="SM00225">
    <property type="entry name" value="BTB"/>
    <property type="match status" value="1"/>
</dbReference>
<dbReference type="Proteomes" id="UP000041254">
    <property type="component" value="Unassembled WGS sequence"/>
</dbReference>
<dbReference type="GO" id="GO:0051260">
    <property type="term" value="P:protein homooligomerization"/>
    <property type="evidence" value="ECO:0007669"/>
    <property type="project" value="InterPro"/>
</dbReference>
<gene>
    <name evidence="3" type="ORF">Vbra_15028</name>
</gene>
<dbReference type="InterPro" id="IPR011333">
    <property type="entry name" value="SKP1/BTB/POZ_sf"/>
</dbReference>
<dbReference type="AlphaFoldDB" id="A0A0G4FC78"/>
<evidence type="ECO:0000256" key="1">
    <source>
        <dbReference type="SAM" id="MobiDB-lite"/>
    </source>
</evidence>